<evidence type="ECO:0000313" key="4">
    <source>
        <dbReference type="Proteomes" id="UP000008680"/>
    </source>
</evidence>
<evidence type="ECO:0000313" key="3">
    <source>
        <dbReference type="EMBL" id="ADC46432.1"/>
    </source>
</evidence>
<dbReference type="OrthoDB" id="293233at2157"/>
<feature type="region of interest" description="Disordered" evidence="1">
    <location>
        <begin position="1"/>
        <end position="25"/>
    </location>
</feature>
<gene>
    <name evidence="3" type="ordered locus">mru_0581</name>
</gene>
<dbReference type="EMBL" id="CP001719">
    <property type="protein sequence ID" value="ADC46432.1"/>
    <property type="molecule type" value="Genomic_DNA"/>
</dbReference>
<sequence>MPNFFSGGDLISNNKPQETFRGKTDRAIKKRPPWKEYNLHIVCFVLVAISMAIGVKEIRITDTISVLLLPLIYALIMGLALFLAKPIKFIGKKQSKVAEGAMVLFIGVLIAKLAISSGQSIDIIFNVGPSLILQLLGDLGTLIALPVALILGFRREVIGMASSICREPNLGVIIDKYGFKSPETRGVLAIFVIGSIIGTPFISFLSSICISLIPYHPYAFAMASGIGSASMNAAALVPLVHMYPAMATQLEAFAGCSNILSFCLGIYMCIFISLPLAEKLYKWLSPIIGKGEGRTIDDEYAIEGVKDDKYATSEDLSSGKIERWVTFLVLFSIIGTVGNFIGYHTPLLDVFIGMLIISIITLIGMCLERIIPWDIPSIIYISLLGIFLAIPGVPTSDIIITYVSQIELTTICTAFLAYVGIAIGNDWEEFKKIGWKGIIIAIIVISGTYLGSASIANLVLFVTGMI</sequence>
<name>D3E1M1_METRM</name>
<feature type="transmembrane region" description="Helical" evidence="2">
    <location>
        <begin position="252"/>
        <end position="274"/>
    </location>
</feature>
<keyword evidence="4" id="KW-1185">Reference proteome</keyword>
<feature type="transmembrane region" description="Helical" evidence="2">
    <location>
        <begin position="437"/>
        <end position="462"/>
    </location>
</feature>
<protein>
    <recommendedName>
        <fullName evidence="5">DUF3100 domain-containing protein</fullName>
    </recommendedName>
</protein>
<evidence type="ECO:0008006" key="5">
    <source>
        <dbReference type="Google" id="ProtNLM"/>
    </source>
</evidence>
<reference evidence="3 4" key="1">
    <citation type="journal article" date="2010" name="PLoS ONE">
        <title>The genome sequence of the rumen methanogen Methanobrevibacter ruminantium reveals new possibilities for controlling ruminant methane emissions.</title>
        <authorList>
            <person name="Leahy S.C."/>
            <person name="Kelly W.J."/>
            <person name="Altermann E."/>
            <person name="Ronimus R.S."/>
            <person name="Yeoman C.J."/>
            <person name="Pacheco D.M."/>
            <person name="Li D."/>
            <person name="Kong Z."/>
            <person name="McTavish S."/>
            <person name="Sang C."/>
            <person name="Lambie S.C."/>
            <person name="Janssen P.H."/>
            <person name="Dey D."/>
            <person name="Attwood G.T."/>
        </authorList>
    </citation>
    <scope>NUCLEOTIDE SEQUENCE [LARGE SCALE GENOMIC DNA]</scope>
    <source>
        <strain evidence="4">ATCC 35063 / DSM 1093 / JCM 13430 / OCM 146 / M1</strain>
    </source>
</reference>
<feature type="transmembrane region" description="Helical" evidence="2">
    <location>
        <begin position="37"/>
        <end position="55"/>
    </location>
</feature>
<dbReference type="RefSeq" id="WP_012955383.1">
    <property type="nucleotide sequence ID" value="NC_013790.1"/>
</dbReference>
<feature type="transmembrane region" description="Helical" evidence="2">
    <location>
        <begin position="377"/>
        <end position="394"/>
    </location>
</feature>
<dbReference type="PATRIC" id="fig|634498.28.peg.583"/>
<dbReference type="HOGENOM" id="CLU_050372_0_0_2"/>
<dbReference type="Pfam" id="PF11299">
    <property type="entry name" value="DUF3100"/>
    <property type="match status" value="1"/>
</dbReference>
<feature type="transmembrane region" description="Helical" evidence="2">
    <location>
        <begin position="350"/>
        <end position="371"/>
    </location>
</feature>
<feature type="transmembrane region" description="Helical" evidence="2">
    <location>
        <begin position="186"/>
        <end position="213"/>
    </location>
</feature>
<dbReference type="InterPro" id="IPR021450">
    <property type="entry name" value="DUF3100"/>
</dbReference>
<feature type="transmembrane region" description="Helical" evidence="2">
    <location>
        <begin position="96"/>
        <end position="115"/>
    </location>
</feature>
<feature type="transmembrane region" description="Helical" evidence="2">
    <location>
        <begin position="406"/>
        <end position="425"/>
    </location>
</feature>
<feature type="transmembrane region" description="Helical" evidence="2">
    <location>
        <begin position="324"/>
        <end position="343"/>
    </location>
</feature>
<feature type="transmembrane region" description="Helical" evidence="2">
    <location>
        <begin position="219"/>
        <end position="240"/>
    </location>
</feature>
<dbReference type="STRING" id="634498.mru_0581"/>
<dbReference type="eggNOG" id="arCOG09719">
    <property type="taxonomic scope" value="Archaea"/>
</dbReference>
<dbReference type="eggNOG" id="arCOG09720">
    <property type="taxonomic scope" value="Archaea"/>
</dbReference>
<keyword evidence="2" id="KW-0472">Membrane</keyword>
<evidence type="ECO:0000256" key="2">
    <source>
        <dbReference type="SAM" id="Phobius"/>
    </source>
</evidence>
<dbReference type="AlphaFoldDB" id="D3E1M1"/>
<feature type="transmembrane region" description="Helical" evidence="2">
    <location>
        <begin position="67"/>
        <end position="84"/>
    </location>
</feature>
<accession>D3E1M1</accession>
<dbReference type="GeneID" id="8770228"/>
<organism evidence="3 4">
    <name type="scientific">Methanobrevibacter ruminantium (strain ATCC 35063 / DSM 1093 / JCM 13430 / OCM 146 / M1)</name>
    <name type="common">Methanobacterium ruminantium</name>
    <dbReference type="NCBI Taxonomy" id="634498"/>
    <lineage>
        <taxon>Archaea</taxon>
        <taxon>Methanobacteriati</taxon>
        <taxon>Methanobacteriota</taxon>
        <taxon>Methanomada group</taxon>
        <taxon>Methanobacteria</taxon>
        <taxon>Methanobacteriales</taxon>
        <taxon>Methanobacteriaceae</taxon>
        <taxon>Methanobrevibacter</taxon>
    </lineage>
</organism>
<dbReference type="Proteomes" id="UP000008680">
    <property type="component" value="Chromosome"/>
</dbReference>
<dbReference type="KEGG" id="mru:mru_0581"/>
<evidence type="ECO:0000256" key="1">
    <source>
        <dbReference type="SAM" id="MobiDB-lite"/>
    </source>
</evidence>
<keyword evidence="2" id="KW-0812">Transmembrane</keyword>
<proteinExistence type="predicted"/>
<feature type="transmembrane region" description="Helical" evidence="2">
    <location>
        <begin position="135"/>
        <end position="153"/>
    </location>
</feature>
<keyword evidence="2" id="KW-1133">Transmembrane helix</keyword>